<dbReference type="EMBL" id="FNCJ01000018">
    <property type="protein sequence ID" value="SDI17610.1"/>
    <property type="molecule type" value="Genomic_DNA"/>
</dbReference>
<dbReference type="Proteomes" id="UP000199706">
    <property type="component" value="Unassembled WGS sequence"/>
</dbReference>
<reference evidence="2 3" key="1">
    <citation type="submission" date="2016-10" db="EMBL/GenBank/DDBJ databases">
        <authorList>
            <person name="de Groot N.N."/>
        </authorList>
    </citation>
    <scope>NUCLEOTIDE SEQUENCE [LARGE SCALE GENOMIC DNA]</scope>
    <source>
        <strain evidence="2 3">LMG 2247</strain>
    </source>
</reference>
<dbReference type="PANTHER" id="PTHR43792">
    <property type="entry name" value="GNAT FAMILY, PUTATIVE (AFU_ORTHOLOGUE AFUA_3G00765)-RELATED-RELATED"/>
    <property type="match status" value="1"/>
</dbReference>
<keyword evidence="2" id="KW-0808">Transferase</keyword>
<dbReference type="Pfam" id="PF13302">
    <property type="entry name" value="Acetyltransf_3"/>
    <property type="match status" value="1"/>
</dbReference>
<dbReference type="GO" id="GO:0008999">
    <property type="term" value="F:protein-N-terminal-alanine acetyltransferase activity"/>
    <property type="evidence" value="ECO:0007669"/>
    <property type="project" value="TreeGrafter"/>
</dbReference>
<dbReference type="RefSeq" id="WP_090690901.1">
    <property type="nucleotide sequence ID" value="NZ_FNCJ01000018.1"/>
</dbReference>
<evidence type="ECO:0000313" key="2">
    <source>
        <dbReference type="EMBL" id="SDI17610.1"/>
    </source>
</evidence>
<dbReference type="SUPFAM" id="SSF55729">
    <property type="entry name" value="Acyl-CoA N-acyltransferases (Nat)"/>
    <property type="match status" value="1"/>
</dbReference>
<evidence type="ECO:0000313" key="3">
    <source>
        <dbReference type="Proteomes" id="UP000199706"/>
    </source>
</evidence>
<dbReference type="InterPro" id="IPR051531">
    <property type="entry name" value="N-acetyltransferase"/>
</dbReference>
<gene>
    <name evidence="2" type="ORF">SAMN05216466_11883</name>
</gene>
<evidence type="ECO:0000259" key="1">
    <source>
        <dbReference type="PROSITE" id="PS51186"/>
    </source>
</evidence>
<dbReference type="PANTHER" id="PTHR43792:SF9">
    <property type="entry name" value="RIBOSOMAL-PROTEIN-ALANINE ACETYLTRANSFERASE"/>
    <property type="match status" value="1"/>
</dbReference>
<dbReference type="OrthoDB" id="9801656at2"/>
<proteinExistence type="predicted"/>
<organism evidence="2 3">
    <name type="scientific">Paraburkholderia phenazinium</name>
    <dbReference type="NCBI Taxonomy" id="60549"/>
    <lineage>
        <taxon>Bacteria</taxon>
        <taxon>Pseudomonadati</taxon>
        <taxon>Pseudomonadota</taxon>
        <taxon>Betaproteobacteria</taxon>
        <taxon>Burkholderiales</taxon>
        <taxon>Burkholderiaceae</taxon>
        <taxon>Paraburkholderia</taxon>
    </lineage>
</organism>
<dbReference type="AlphaFoldDB" id="A0A1G8IGE2"/>
<sequence>MARKFATTRALQAPFLLSLAKGARRLPVECALNPTQSDDPMTEPFPPLDLPATGRLQLRPLDVADTQRIFEIWSDPEVMRFYDLAPLTRIEQAEQVVTTLLHDTAERTGIRWAIVAKADARVIGTCGLRLNFAFRSASLGFELERRCWRQGLMREALDAALTYAYDHLRMNRIQATTNLDNDASVGLLKSLGFVEEGVMRQWGYWKDAFHDVRLFALLQEDREALLAVRNTPHTPPAA</sequence>
<dbReference type="InterPro" id="IPR000182">
    <property type="entry name" value="GNAT_dom"/>
</dbReference>
<feature type="domain" description="N-acetyltransferase" evidence="1">
    <location>
        <begin position="56"/>
        <end position="219"/>
    </location>
</feature>
<dbReference type="PROSITE" id="PS51186">
    <property type="entry name" value="GNAT"/>
    <property type="match status" value="1"/>
</dbReference>
<accession>A0A1G8IGE2</accession>
<protein>
    <submittedName>
        <fullName evidence="2">Ribosomal-protein-alanine N-acetyltransferase</fullName>
    </submittedName>
</protein>
<dbReference type="GO" id="GO:0005737">
    <property type="term" value="C:cytoplasm"/>
    <property type="evidence" value="ECO:0007669"/>
    <property type="project" value="TreeGrafter"/>
</dbReference>
<name>A0A1G8IGE2_9BURK</name>
<dbReference type="Gene3D" id="3.40.630.30">
    <property type="match status" value="1"/>
</dbReference>
<dbReference type="InterPro" id="IPR016181">
    <property type="entry name" value="Acyl_CoA_acyltransferase"/>
</dbReference>